<dbReference type="OrthoDB" id="7365442at2"/>
<organism evidence="2 3">
    <name type="scientific">Sulfitobacter alexandrii</name>
    <dbReference type="NCBI Taxonomy" id="1917485"/>
    <lineage>
        <taxon>Bacteria</taxon>
        <taxon>Pseudomonadati</taxon>
        <taxon>Pseudomonadota</taxon>
        <taxon>Alphaproteobacteria</taxon>
        <taxon>Rhodobacterales</taxon>
        <taxon>Roseobacteraceae</taxon>
        <taxon>Sulfitobacter</taxon>
    </lineage>
</organism>
<proteinExistence type="predicted"/>
<dbReference type="CDD" id="cd01741">
    <property type="entry name" value="GATase1_1"/>
    <property type="match status" value="1"/>
</dbReference>
<keyword evidence="3" id="KW-1185">Reference proteome</keyword>
<dbReference type="GO" id="GO:0005829">
    <property type="term" value="C:cytosol"/>
    <property type="evidence" value="ECO:0007669"/>
    <property type="project" value="TreeGrafter"/>
</dbReference>
<dbReference type="PRINTS" id="PR00099">
    <property type="entry name" value="CPSGATASE"/>
</dbReference>
<name>A0A1J0WHU2_9RHOB</name>
<dbReference type="InterPro" id="IPR017926">
    <property type="entry name" value="GATASE"/>
</dbReference>
<dbReference type="EMBL" id="CP018076">
    <property type="protein sequence ID" value="APE43882.1"/>
    <property type="molecule type" value="Genomic_DNA"/>
</dbReference>
<dbReference type="InterPro" id="IPR044992">
    <property type="entry name" value="ChyE-like"/>
</dbReference>
<reference evidence="2 3" key="1">
    <citation type="submission" date="2016-11" db="EMBL/GenBank/DDBJ databases">
        <title>Complete genome sequence of Sulfitobacter sp. AM1-D1, a toxic bacteria associated with marine dinoflagellate Alexandrium minutum in East China Sea.</title>
        <authorList>
            <person name="Yang Q."/>
            <person name="Zhang X."/>
            <person name="Tian X."/>
        </authorList>
    </citation>
    <scope>NUCLEOTIDE SEQUENCE [LARGE SCALE GENOMIC DNA]</scope>
    <source>
        <strain evidence="2 3">AM1-D1</strain>
    </source>
</reference>
<dbReference type="Proteomes" id="UP000181897">
    <property type="component" value="Chromosome"/>
</dbReference>
<evidence type="ECO:0000313" key="3">
    <source>
        <dbReference type="Proteomes" id="UP000181897"/>
    </source>
</evidence>
<evidence type="ECO:0000259" key="1">
    <source>
        <dbReference type="Pfam" id="PF00117"/>
    </source>
</evidence>
<evidence type="ECO:0000313" key="2">
    <source>
        <dbReference type="EMBL" id="APE43882.1"/>
    </source>
</evidence>
<protein>
    <recommendedName>
        <fullName evidence="1">Glutamine amidotransferase domain-containing protein</fullName>
    </recommendedName>
</protein>
<sequence length="240" mass="25968">MRIAILVTNTDDSVFAHAWPDDGEKFADLLHIARPDWRCDTFWVCRDSFPDDIAAYDGAMITGSPASVNDRTPWMLRLEELIRDMIAARQPLFGACFGHQVIAAALGAPIVANPAGWGHGLLSVRRGQPTPWAGVEKGFALYGSHMEQVGAVPEGATVVFEGPDCPVAGFALGDTVMTVQHHPEMTHDFMNALVEFYADEVGAEATERARASLTREADQAAFAEEIARFFEHAAARGGAA</sequence>
<feature type="domain" description="Glutamine amidotransferase" evidence="1">
    <location>
        <begin position="54"/>
        <end position="188"/>
    </location>
</feature>
<dbReference type="SUPFAM" id="SSF52317">
    <property type="entry name" value="Class I glutamine amidotransferase-like"/>
    <property type="match status" value="1"/>
</dbReference>
<accession>A0A1J0WHU2</accession>
<dbReference type="PANTHER" id="PTHR42695:SF5">
    <property type="entry name" value="GLUTAMINE AMIDOTRANSFERASE YLR126C-RELATED"/>
    <property type="match status" value="1"/>
</dbReference>
<dbReference type="AlphaFoldDB" id="A0A1J0WHU2"/>
<dbReference type="KEGG" id="suam:BOO69_11035"/>
<gene>
    <name evidence="2" type="ORF">BOO69_11035</name>
</gene>
<dbReference type="InterPro" id="IPR029062">
    <property type="entry name" value="Class_I_gatase-like"/>
</dbReference>
<dbReference type="PROSITE" id="PS51273">
    <property type="entry name" value="GATASE_TYPE_1"/>
    <property type="match status" value="1"/>
</dbReference>
<dbReference type="Gene3D" id="3.40.50.880">
    <property type="match status" value="1"/>
</dbReference>
<dbReference type="Pfam" id="PF00117">
    <property type="entry name" value="GATase"/>
    <property type="match status" value="1"/>
</dbReference>
<dbReference type="STRING" id="1917485.BOO69_11035"/>
<dbReference type="RefSeq" id="WP_071972219.1">
    <property type="nucleotide sequence ID" value="NZ_CP018076.1"/>
</dbReference>
<dbReference type="PANTHER" id="PTHR42695">
    <property type="entry name" value="GLUTAMINE AMIDOTRANSFERASE YLR126C-RELATED"/>
    <property type="match status" value="1"/>
</dbReference>